<feature type="transmembrane region" description="Helical" evidence="2">
    <location>
        <begin position="217"/>
        <end position="237"/>
    </location>
</feature>
<feature type="compositionally biased region" description="Acidic residues" evidence="1">
    <location>
        <begin position="451"/>
        <end position="477"/>
    </location>
</feature>
<sequence>MSAPRTALARLSDPDLREQSRPPVRRRGGGGGFGSLTPERARVLMLVAARASAITLLLIFILVYGTLFVSGGGMSGSSGAIAGSWLAVHQVPLVIGKTGIGLWPLLPTLLMLWLVARDSAQAAEPDCETAELGWVLGAAVGGPLLITAVCLAVADDAAAVVSLQPPDTLAAFAWALGLNLLAAAVGIGSRRWRDFADLLPIPLPDWVVPGFRAGLRAVGRLLAVAAALTVLSFLLHWSRIGDTYRAADGKFFGALGLTLLSLAYLPNATVDAVSVLVGGQVDIGPGSLSLFEIQGAPVPAVPVAAAVPSGPVAVWWLVLLAAPAVVAVLSGLDCGRTSRDRATAPWATLTAAGLAAVVMALLGAVAGGELGTFGRIAPSAVSAVLVFVWLAIAGYVGMLGARWFGSPAAAVAYDDADAYDDGYQDDYYDDVAEDDVAEDYAAEDYGYTADGYDDDEYDDEEFDGEGEFDDGEFDESDGEPRAAGHEESGWYDDEDLADALDAELVDDEAGVVVKSADSPDIVDAEIVEGNGNDD</sequence>
<keyword evidence="2" id="KW-0812">Transmembrane</keyword>
<keyword evidence="4" id="KW-1185">Reference proteome</keyword>
<evidence type="ECO:0000313" key="3">
    <source>
        <dbReference type="EMBL" id="MTE15558.1"/>
    </source>
</evidence>
<feature type="compositionally biased region" description="Basic and acidic residues" evidence="1">
    <location>
        <begin position="478"/>
        <end position="488"/>
    </location>
</feature>
<feature type="transmembrane region" description="Helical" evidence="2">
    <location>
        <begin position="136"/>
        <end position="157"/>
    </location>
</feature>
<feature type="transmembrane region" description="Helical" evidence="2">
    <location>
        <begin position="43"/>
        <end position="62"/>
    </location>
</feature>
<keyword evidence="2" id="KW-0472">Membrane</keyword>
<feature type="transmembrane region" description="Helical" evidence="2">
    <location>
        <begin position="313"/>
        <end position="332"/>
    </location>
</feature>
<reference evidence="3 4" key="1">
    <citation type="submission" date="2019-11" db="EMBL/GenBank/DDBJ databases">
        <title>Nocardia sp. nov. CT2-14 isolated from soil.</title>
        <authorList>
            <person name="Kanchanasin P."/>
            <person name="Tanasupawat S."/>
            <person name="Yuki M."/>
            <person name="Kudo T."/>
        </authorList>
    </citation>
    <scope>NUCLEOTIDE SEQUENCE [LARGE SCALE GENOMIC DNA]</scope>
    <source>
        <strain evidence="3 4">CT2-14</strain>
    </source>
</reference>
<evidence type="ECO:0000256" key="1">
    <source>
        <dbReference type="SAM" id="MobiDB-lite"/>
    </source>
</evidence>
<dbReference type="InterPro" id="IPR045931">
    <property type="entry name" value="DUF6350"/>
</dbReference>
<protein>
    <submittedName>
        <fullName evidence="3">Uncharacterized protein</fullName>
    </submittedName>
</protein>
<feature type="transmembrane region" description="Helical" evidence="2">
    <location>
        <begin position="376"/>
        <end position="396"/>
    </location>
</feature>
<comment type="caution">
    <text evidence="3">The sequence shown here is derived from an EMBL/GenBank/DDBJ whole genome shotgun (WGS) entry which is preliminary data.</text>
</comment>
<name>A0A6I3L2N0_9NOCA</name>
<accession>A0A6I3L2N0</accession>
<feature type="transmembrane region" description="Helical" evidence="2">
    <location>
        <begin position="100"/>
        <end position="116"/>
    </location>
</feature>
<dbReference type="EMBL" id="WMBB01000010">
    <property type="protein sequence ID" value="MTE15558.1"/>
    <property type="molecule type" value="Genomic_DNA"/>
</dbReference>
<dbReference type="AlphaFoldDB" id="A0A6I3L2N0"/>
<dbReference type="Pfam" id="PF19877">
    <property type="entry name" value="DUF6350"/>
    <property type="match status" value="1"/>
</dbReference>
<feature type="transmembrane region" description="Helical" evidence="2">
    <location>
        <begin position="344"/>
        <end position="364"/>
    </location>
</feature>
<gene>
    <name evidence="3" type="ORF">GLP40_22660</name>
</gene>
<keyword evidence="2" id="KW-1133">Transmembrane helix</keyword>
<evidence type="ECO:0000256" key="2">
    <source>
        <dbReference type="SAM" id="Phobius"/>
    </source>
</evidence>
<feature type="region of interest" description="Disordered" evidence="1">
    <location>
        <begin position="1"/>
        <end position="33"/>
    </location>
</feature>
<dbReference type="RefSeq" id="WP_154789970.1">
    <property type="nucleotide sequence ID" value="NZ_WMBB01000010.1"/>
</dbReference>
<evidence type="ECO:0000313" key="4">
    <source>
        <dbReference type="Proteomes" id="UP000432464"/>
    </source>
</evidence>
<dbReference type="Proteomes" id="UP000432464">
    <property type="component" value="Unassembled WGS sequence"/>
</dbReference>
<feature type="transmembrane region" description="Helical" evidence="2">
    <location>
        <begin position="169"/>
        <end position="189"/>
    </location>
</feature>
<organism evidence="3 4">
    <name type="scientific">Nocardia aurantiaca</name>
    <dbReference type="NCBI Taxonomy" id="2675850"/>
    <lineage>
        <taxon>Bacteria</taxon>
        <taxon>Bacillati</taxon>
        <taxon>Actinomycetota</taxon>
        <taxon>Actinomycetes</taxon>
        <taxon>Mycobacteriales</taxon>
        <taxon>Nocardiaceae</taxon>
        <taxon>Nocardia</taxon>
    </lineage>
</organism>
<feature type="region of interest" description="Disordered" evidence="1">
    <location>
        <begin position="444"/>
        <end position="493"/>
    </location>
</feature>
<proteinExistence type="predicted"/>